<dbReference type="RefSeq" id="WP_062153337.1">
    <property type="nucleotide sequence ID" value="NZ_CP012373.2"/>
</dbReference>
<evidence type="ECO:0000256" key="7">
    <source>
        <dbReference type="PROSITE-ProRule" id="PRU00433"/>
    </source>
</evidence>
<evidence type="ECO:0000259" key="9">
    <source>
        <dbReference type="PROSITE" id="PS51007"/>
    </source>
</evidence>
<dbReference type="PROSITE" id="PS51007">
    <property type="entry name" value="CYTC"/>
    <property type="match status" value="1"/>
</dbReference>
<evidence type="ECO:0000256" key="1">
    <source>
        <dbReference type="ARBA" id="ARBA00022614"/>
    </source>
</evidence>
<dbReference type="InterPro" id="IPR001611">
    <property type="entry name" value="Leu-rich_rpt"/>
</dbReference>
<dbReference type="GO" id="GO:0009055">
    <property type="term" value="F:electron transfer activity"/>
    <property type="evidence" value="ECO:0007669"/>
    <property type="project" value="InterPro"/>
</dbReference>
<keyword evidence="2 7" id="KW-0349">Heme</keyword>
<keyword evidence="5" id="KW-0677">Repeat</keyword>
<keyword evidence="1" id="KW-0433">Leucine-rich repeat</keyword>
<dbReference type="Gene3D" id="3.80.10.10">
    <property type="entry name" value="Ribonuclease Inhibitor"/>
    <property type="match status" value="2"/>
</dbReference>
<evidence type="ECO:0000256" key="8">
    <source>
        <dbReference type="SAM" id="SignalP"/>
    </source>
</evidence>
<dbReference type="PROSITE" id="PS51450">
    <property type="entry name" value="LRR"/>
    <property type="match status" value="2"/>
</dbReference>
<proteinExistence type="predicted"/>
<dbReference type="InterPro" id="IPR036909">
    <property type="entry name" value="Cyt_c-like_dom_sf"/>
</dbReference>
<evidence type="ECO:0000313" key="11">
    <source>
        <dbReference type="Proteomes" id="UP000234271"/>
    </source>
</evidence>
<organism evidence="10 11">
    <name type="scientific">Beggiatoa leptomitoformis</name>
    <dbReference type="NCBI Taxonomy" id="288004"/>
    <lineage>
        <taxon>Bacteria</taxon>
        <taxon>Pseudomonadati</taxon>
        <taxon>Pseudomonadota</taxon>
        <taxon>Gammaproteobacteria</taxon>
        <taxon>Thiotrichales</taxon>
        <taxon>Thiotrichaceae</taxon>
        <taxon>Beggiatoa</taxon>
    </lineage>
</organism>
<evidence type="ECO:0000256" key="6">
    <source>
        <dbReference type="ARBA" id="ARBA00023004"/>
    </source>
</evidence>
<keyword evidence="6 7" id="KW-0408">Iron</keyword>
<protein>
    <recommendedName>
        <fullName evidence="9">Cytochrome c domain-containing protein</fullName>
    </recommendedName>
</protein>
<dbReference type="SUPFAM" id="SSF46626">
    <property type="entry name" value="Cytochrome c"/>
    <property type="match status" value="1"/>
</dbReference>
<evidence type="ECO:0000256" key="2">
    <source>
        <dbReference type="ARBA" id="ARBA00022617"/>
    </source>
</evidence>
<evidence type="ECO:0000256" key="3">
    <source>
        <dbReference type="ARBA" id="ARBA00022723"/>
    </source>
</evidence>
<dbReference type="AlphaFoldDB" id="A0A2N9YFM9"/>
<evidence type="ECO:0000256" key="4">
    <source>
        <dbReference type="ARBA" id="ARBA00022729"/>
    </source>
</evidence>
<keyword evidence="11" id="KW-1185">Reference proteome</keyword>
<dbReference type="Pfam" id="PF13855">
    <property type="entry name" value="LRR_8"/>
    <property type="match status" value="1"/>
</dbReference>
<feature type="domain" description="Cytochrome c" evidence="9">
    <location>
        <begin position="522"/>
        <end position="592"/>
    </location>
</feature>
<keyword evidence="4 8" id="KW-0732">Signal</keyword>
<dbReference type="EMBL" id="CP018889">
    <property type="protein sequence ID" value="AUI69290.1"/>
    <property type="molecule type" value="Genomic_DNA"/>
</dbReference>
<dbReference type="SUPFAM" id="SSF52058">
    <property type="entry name" value="L domain-like"/>
    <property type="match status" value="1"/>
</dbReference>
<dbReference type="GO" id="GO:0046872">
    <property type="term" value="F:metal ion binding"/>
    <property type="evidence" value="ECO:0007669"/>
    <property type="project" value="UniProtKB-KW"/>
</dbReference>
<dbReference type="Pfam" id="PF00560">
    <property type="entry name" value="LRR_1"/>
    <property type="match status" value="1"/>
</dbReference>
<dbReference type="InterPro" id="IPR009056">
    <property type="entry name" value="Cyt_c-like_dom"/>
</dbReference>
<dbReference type="InterPro" id="IPR032675">
    <property type="entry name" value="LRR_dom_sf"/>
</dbReference>
<dbReference type="SMART" id="SM00364">
    <property type="entry name" value="LRR_BAC"/>
    <property type="match status" value="8"/>
</dbReference>
<name>A0A2N9YFM9_9GAMM</name>
<dbReference type="PANTHER" id="PTHR48060:SF21">
    <property type="entry name" value="L DOMAIN-LIKE PROTEIN"/>
    <property type="match status" value="1"/>
</dbReference>
<dbReference type="OrthoDB" id="8532199at2"/>
<feature type="signal peptide" evidence="8">
    <location>
        <begin position="1"/>
        <end position="22"/>
    </location>
</feature>
<accession>A0A2N9YFM9</accession>
<reference evidence="11" key="1">
    <citation type="submission" date="2016-12" db="EMBL/GenBank/DDBJ databases">
        <title>Complete Genome Sequence of Beggiatoa leptomitiformis D-401.</title>
        <authorList>
            <person name="Fomenkov A."/>
            <person name="Vincze T."/>
            <person name="Grabovich M."/>
            <person name="Anton B.P."/>
            <person name="Dubinina G."/>
            <person name="Orlova M."/>
            <person name="Belousova E."/>
            <person name="Roberts R.J."/>
        </authorList>
    </citation>
    <scope>NUCLEOTIDE SEQUENCE [LARGE SCALE GENOMIC DNA]</scope>
    <source>
        <strain evidence="11">D-401</strain>
    </source>
</reference>
<feature type="chain" id="PRO_5014932295" description="Cytochrome c domain-containing protein" evidence="8">
    <location>
        <begin position="23"/>
        <end position="600"/>
    </location>
</feature>
<dbReference type="InterPro" id="IPR053211">
    <property type="entry name" value="DNA_repair-toleration"/>
</dbReference>
<dbReference type="FunFam" id="3.80.10.10:FF:000041">
    <property type="entry name" value="LRR receptor-like serine/threonine-protein kinase ERECTA"/>
    <property type="match status" value="1"/>
</dbReference>
<dbReference type="PANTHER" id="PTHR48060">
    <property type="entry name" value="DNA DAMAGE-REPAIR/TOLERATION PROTEIN DRT100"/>
    <property type="match status" value="1"/>
</dbReference>
<evidence type="ECO:0000256" key="5">
    <source>
        <dbReference type="ARBA" id="ARBA00022737"/>
    </source>
</evidence>
<gene>
    <name evidence="10" type="ORF">BLE401_11700</name>
</gene>
<evidence type="ECO:0000313" key="10">
    <source>
        <dbReference type="EMBL" id="AUI69290.1"/>
    </source>
</evidence>
<keyword evidence="3 7" id="KW-0479">Metal-binding</keyword>
<dbReference type="GO" id="GO:0020037">
    <property type="term" value="F:heme binding"/>
    <property type="evidence" value="ECO:0007669"/>
    <property type="project" value="InterPro"/>
</dbReference>
<dbReference type="Proteomes" id="UP000234271">
    <property type="component" value="Chromosome"/>
</dbReference>
<sequence>MNISYKYAAVPLLFLITNIAIAATDCTVQTDLPIAECQELVRFWESTEGDMWTDADTNNWNVSNAPCQWTGVTCTNGHVTRITRATEVSGRHIGFDLVGTVPEDLDLPELTTLSVGYNALEGTIPNFTHLPKLESLSLTTNAFTGTIPDFDNLPALKTLNLSDNQLTGQIPDFHFLPNLTSLSLQQNQLTGSLVDFSNLPKLSRLSVANNQLTGTIPDFQHLPELTRLIISFNNFTGTLPNFNNLPKLTQLYVPYTQLSGELPTLDKLPKLTTFYAYNNQFSGNLPSFDKNAELTRLNVSNNQLTGTLPDFTTTPKLSHIVLNNNKLTGELGDLSYLTELTTLFIAGNSITTQAIKLPASFTGHYNDFGYFITQTPDSSTAATPRGTDPSISVLLSALNTLLDDENNLLDISLHSELSQETTVDIYLATLLPNGSELLFISPTEGLTTQPSALVTGAIMGEETDYHLLSIPILGLPSGLYPIYQIITEQGKAPLDTTNWLSGQFNLLFFAINTSESSVTAFKHYLHGKKLYQDNCSGCHHDETRNPQFLFEAAKSPRLIRKTFDDNVDNKSYLNFLSDADLQAIADYVTTPYNPLATNTQ</sequence>